<comment type="caution">
    <text evidence="14">The sequence shown here is derived from an EMBL/GenBank/DDBJ whole genome shotgun (WGS) entry which is preliminary data.</text>
</comment>
<evidence type="ECO:0000256" key="8">
    <source>
        <dbReference type="ARBA" id="ARBA00023163"/>
    </source>
</evidence>
<dbReference type="SMART" id="SM00355">
    <property type="entry name" value="ZnF_C2H2"/>
    <property type="match status" value="15"/>
</dbReference>
<evidence type="ECO:0000256" key="4">
    <source>
        <dbReference type="ARBA" id="ARBA00022771"/>
    </source>
</evidence>
<feature type="domain" description="ZAD" evidence="13">
    <location>
        <begin position="149"/>
        <end position="224"/>
    </location>
</feature>
<dbReference type="InterPro" id="IPR013087">
    <property type="entry name" value="Znf_C2H2_type"/>
</dbReference>
<dbReference type="SUPFAM" id="SSF57667">
    <property type="entry name" value="beta-beta-alpha zinc fingers"/>
    <property type="match status" value="7"/>
</dbReference>
<feature type="domain" description="C2H2-type" evidence="12">
    <location>
        <begin position="749"/>
        <end position="777"/>
    </location>
</feature>
<feature type="domain" description="C2H2-type" evidence="12">
    <location>
        <begin position="720"/>
        <end position="747"/>
    </location>
</feature>
<evidence type="ECO:0000256" key="10">
    <source>
        <dbReference type="PROSITE-ProRule" id="PRU00042"/>
    </source>
</evidence>
<gene>
    <name evidence="14" type="ORF">ONE63_001439</name>
</gene>
<accession>A0AAV7XJF1</accession>
<feature type="domain" description="C2H2-type" evidence="12">
    <location>
        <begin position="664"/>
        <end position="691"/>
    </location>
</feature>
<dbReference type="Pfam" id="PF00096">
    <property type="entry name" value="zf-C2H2"/>
    <property type="match status" value="8"/>
</dbReference>
<dbReference type="GO" id="GO:0000978">
    <property type="term" value="F:RNA polymerase II cis-regulatory region sequence-specific DNA binding"/>
    <property type="evidence" value="ECO:0007669"/>
    <property type="project" value="TreeGrafter"/>
</dbReference>
<dbReference type="FunFam" id="3.30.160.60:FF:000030">
    <property type="entry name" value="Zinc finger protein 628"/>
    <property type="match status" value="1"/>
</dbReference>
<feature type="domain" description="C2H2-type" evidence="12">
    <location>
        <begin position="692"/>
        <end position="719"/>
    </location>
</feature>
<dbReference type="Proteomes" id="UP001075354">
    <property type="component" value="Chromosome 10"/>
</dbReference>
<dbReference type="EMBL" id="JAPTSV010000010">
    <property type="protein sequence ID" value="KAJ1523596.1"/>
    <property type="molecule type" value="Genomic_DNA"/>
</dbReference>
<dbReference type="InterPro" id="IPR050589">
    <property type="entry name" value="Ikaros_C2H2-ZF"/>
</dbReference>
<dbReference type="InterPro" id="IPR012934">
    <property type="entry name" value="Znf_AD"/>
</dbReference>
<feature type="binding site" evidence="11">
    <location>
        <position position="200"/>
    </location>
    <ligand>
        <name>Zn(2+)</name>
        <dbReference type="ChEBI" id="CHEBI:29105"/>
    </ligand>
</feature>
<keyword evidence="4 10" id="KW-0863">Zinc-finger</keyword>
<dbReference type="InterPro" id="IPR036236">
    <property type="entry name" value="Znf_C2H2_sf"/>
</dbReference>
<dbReference type="GO" id="GO:0008270">
    <property type="term" value="F:zinc ion binding"/>
    <property type="evidence" value="ECO:0007669"/>
    <property type="project" value="UniProtKB-UniRule"/>
</dbReference>
<keyword evidence="7" id="KW-0238">DNA-binding</keyword>
<dbReference type="Gene3D" id="3.30.160.60">
    <property type="entry name" value="Classic Zinc Finger"/>
    <property type="match status" value="11"/>
</dbReference>
<dbReference type="FunFam" id="3.30.160.60:FF:001155">
    <property type="entry name" value="Zinc finger 30C"/>
    <property type="match status" value="1"/>
</dbReference>
<feature type="binding site" evidence="11">
    <location>
        <position position="151"/>
    </location>
    <ligand>
        <name>Zn(2+)</name>
        <dbReference type="ChEBI" id="CHEBI:29105"/>
    </ligand>
</feature>
<feature type="domain" description="C2H2-type" evidence="12">
    <location>
        <begin position="478"/>
        <end position="505"/>
    </location>
</feature>
<feature type="domain" description="C2H2-type" evidence="12">
    <location>
        <begin position="307"/>
        <end position="335"/>
    </location>
</feature>
<keyword evidence="2 11" id="KW-0479">Metal-binding</keyword>
<keyword evidence="9" id="KW-0539">Nucleus</keyword>
<dbReference type="GO" id="GO:0005634">
    <property type="term" value="C:nucleus"/>
    <property type="evidence" value="ECO:0007669"/>
    <property type="project" value="UniProtKB-SubCell"/>
</dbReference>
<evidence type="ECO:0000256" key="6">
    <source>
        <dbReference type="ARBA" id="ARBA00023015"/>
    </source>
</evidence>
<reference evidence="14" key="1">
    <citation type="submission" date="2022-12" db="EMBL/GenBank/DDBJ databases">
        <title>Chromosome-level genome assembly of the bean flower thrips Megalurothrips usitatus.</title>
        <authorList>
            <person name="Ma L."/>
            <person name="Liu Q."/>
            <person name="Li H."/>
            <person name="Cai W."/>
        </authorList>
    </citation>
    <scope>NUCLEOTIDE SEQUENCE</scope>
    <source>
        <strain evidence="14">Cailab_2022a</strain>
    </source>
</reference>
<dbReference type="AlphaFoldDB" id="A0AAV7XJF1"/>
<keyword evidence="6" id="KW-0805">Transcription regulation</keyword>
<feature type="domain" description="C2H2-type" evidence="12">
    <location>
        <begin position="607"/>
        <end position="635"/>
    </location>
</feature>
<dbReference type="PANTHER" id="PTHR24404">
    <property type="entry name" value="ZINC FINGER PROTEIN"/>
    <property type="match status" value="1"/>
</dbReference>
<dbReference type="Gene3D" id="3.40.1800.20">
    <property type="match status" value="1"/>
</dbReference>
<feature type="domain" description="C2H2-type" evidence="12">
    <location>
        <begin position="636"/>
        <end position="663"/>
    </location>
</feature>
<keyword evidence="3" id="KW-0677">Repeat</keyword>
<feature type="domain" description="C2H2-type" evidence="12">
    <location>
        <begin position="561"/>
        <end position="588"/>
    </location>
</feature>
<evidence type="ECO:0000259" key="12">
    <source>
        <dbReference type="PROSITE" id="PS50157"/>
    </source>
</evidence>
<dbReference type="SMART" id="SM00868">
    <property type="entry name" value="zf-AD"/>
    <property type="match status" value="2"/>
</dbReference>
<evidence type="ECO:0000256" key="7">
    <source>
        <dbReference type="ARBA" id="ARBA00023125"/>
    </source>
</evidence>
<keyword evidence="8" id="KW-0804">Transcription</keyword>
<feature type="domain" description="C2H2-type" evidence="12">
    <location>
        <begin position="419"/>
        <end position="446"/>
    </location>
</feature>
<evidence type="ECO:0000256" key="9">
    <source>
        <dbReference type="ARBA" id="ARBA00023242"/>
    </source>
</evidence>
<dbReference type="PROSITE" id="PS51915">
    <property type="entry name" value="ZAD"/>
    <property type="match status" value="1"/>
</dbReference>
<evidence type="ECO:0000256" key="1">
    <source>
        <dbReference type="ARBA" id="ARBA00004123"/>
    </source>
</evidence>
<feature type="domain" description="C2H2-type" evidence="12">
    <location>
        <begin position="354"/>
        <end position="381"/>
    </location>
</feature>
<evidence type="ECO:0000256" key="3">
    <source>
        <dbReference type="ARBA" id="ARBA00022737"/>
    </source>
</evidence>
<comment type="subcellular location">
    <subcellularLocation>
        <location evidence="1">Nucleus</location>
    </subcellularLocation>
</comment>
<dbReference type="PROSITE" id="PS00028">
    <property type="entry name" value="ZINC_FINGER_C2H2_1"/>
    <property type="match status" value="14"/>
</dbReference>
<dbReference type="Pfam" id="PF13912">
    <property type="entry name" value="zf-C2H2_6"/>
    <property type="match status" value="2"/>
</dbReference>
<dbReference type="GO" id="GO:0006357">
    <property type="term" value="P:regulation of transcription by RNA polymerase II"/>
    <property type="evidence" value="ECO:0007669"/>
    <property type="project" value="TreeGrafter"/>
</dbReference>
<dbReference type="Pfam" id="PF07776">
    <property type="entry name" value="zf-AD"/>
    <property type="match status" value="1"/>
</dbReference>
<dbReference type="PANTHER" id="PTHR24404:SF106">
    <property type="entry name" value="C2H2-TYPE DOMAIN-CONTAINING PROTEIN"/>
    <property type="match status" value="1"/>
</dbReference>
<name>A0AAV7XJF1_9NEOP</name>
<dbReference type="GO" id="GO:0003700">
    <property type="term" value="F:DNA-binding transcription factor activity"/>
    <property type="evidence" value="ECO:0007669"/>
    <property type="project" value="TreeGrafter"/>
</dbReference>
<feature type="domain" description="C2H2-type" evidence="12">
    <location>
        <begin position="388"/>
        <end position="416"/>
    </location>
</feature>
<dbReference type="Pfam" id="PF12874">
    <property type="entry name" value="zf-met"/>
    <property type="match status" value="1"/>
</dbReference>
<dbReference type="FunFam" id="3.30.160.60:FF:000145">
    <property type="entry name" value="Zinc finger protein 574"/>
    <property type="match status" value="1"/>
</dbReference>
<feature type="domain" description="C2H2-type" evidence="12">
    <location>
        <begin position="447"/>
        <end position="474"/>
    </location>
</feature>
<evidence type="ECO:0000259" key="13">
    <source>
        <dbReference type="PROSITE" id="PS51915"/>
    </source>
</evidence>
<keyword evidence="5 11" id="KW-0862">Zinc</keyword>
<feature type="binding site" evidence="11">
    <location>
        <position position="154"/>
    </location>
    <ligand>
        <name>Zn(2+)</name>
        <dbReference type="ChEBI" id="CHEBI:29105"/>
    </ligand>
</feature>
<protein>
    <submittedName>
        <fullName evidence="14">Uncharacterized protein</fullName>
    </submittedName>
</protein>
<dbReference type="PROSITE" id="PS50157">
    <property type="entry name" value="ZINC_FINGER_C2H2_2"/>
    <property type="match status" value="15"/>
</dbReference>
<dbReference type="FunFam" id="3.30.160.60:FF:001289">
    <property type="entry name" value="Zinc finger protein 574"/>
    <property type="match status" value="1"/>
</dbReference>
<evidence type="ECO:0000256" key="11">
    <source>
        <dbReference type="PROSITE-ProRule" id="PRU01263"/>
    </source>
</evidence>
<dbReference type="FunFam" id="3.30.160.60:FF:000100">
    <property type="entry name" value="Zinc finger 45-like"/>
    <property type="match status" value="1"/>
</dbReference>
<feature type="binding site" evidence="11">
    <location>
        <position position="197"/>
    </location>
    <ligand>
        <name>Zn(2+)</name>
        <dbReference type="ChEBI" id="CHEBI:29105"/>
    </ligand>
</feature>
<evidence type="ECO:0000256" key="5">
    <source>
        <dbReference type="ARBA" id="ARBA00022833"/>
    </source>
</evidence>
<feature type="domain" description="C2H2-type" evidence="12">
    <location>
        <begin position="533"/>
        <end position="560"/>
    </location>
</feature>
<dbReference type="SUPFAM" id="SSF57716">
    <property type="entry name" value="Glucocorticoid receptor-like (DNA-binding domain)"/>
    <property type="match status" value="1"/>
</dbReference>
<organism evidence="14 15">
    <name type="scientific">Megalurothrips usitatus</name>
    <name type="common">bean blossom thrips</name>
    <dbReference type="NCBI Taxonomy" id="439358"/>
    <lineage>
        <taxon>Eukaryota</taxon>
        <taxon>Metazoa</taxon>
        <taxon>Ecdysozoa</taxon>
        <taxon>Arthropoda</taxon>
        <taxon>Hexapoda</taxon>
        <taxon>Insecta</taxon>
        <taxon>Pterygota</taxon>
        <taxon>Neoptera</taxon>
        <taxon>Paraneoptera</taxon>
        <taxon>Thysanoptera</taxon>
        <taxon>Terebrantia</taxon>
        <taxon>Thripoidea</taxon>
        <taxon>Thripidae</taxon>
        <taxon>Megalurothrips</taxon>
    </lineage>
</organism>
<evidence type="ECO:0000256" key="2">
    <source>
        <dbReference type="ARBA" id="ARBA00022723"/>
    </source>
</evidence>
<evidence type="ECO:0000313" key="14">
    <source>
        <dbReference type="EMBL" id="KAJ1523596.1"/>
    </source>
</evidence>
<proteinExistence type="predicted"/>
<evidence type="ECO:0000313" key="15">
    <source>
        <dbReference type="Proteomes" id="UP001075354"/>
    </source>
</evidence>
<keyword evidence="15" id="KW-1185">Reference proteome</keyword>
<feature type="domain" description="C2H2-type" evidence="12">
    <location>
        <begin position="506"/>
        <end position="533"/>
    </location>
</feature>
<sequence length="796" mass="90948">MENQPMTMVLNKPAMKPQVAAPSLSSDIVSHEEPYKTYNVDSIEVQNLFVPPKSLDIPVKVTSFPEFSISNQIDNVILGTESNSSQMEISQPSTHPSQILLLSPQPVLDSSDMDNFPAVIPSILSSSHTLEETPVAQGQNIAQNQKYCGICRICALQTEKFLPLFHGEGITLGLVEKIHQCLPIKVSQTDDLPQQICSDCTSKLNLCHNFINLSIEGSVKLKSVLTSWSKSEIQEEECSVIVEATEENNGDMPNIDVSTPREADTNQHILEPQISTSNEEDHSIVLNFDTGDFVTSRRPALTKDRQWSCDECDFQASRQSALTLHKQNKHKMEQNVSEPVKNIDLSQEEENLLFVCEFCDKKFLSKMKWKKHILCHTKSGPQDREIIQACSVCSETFSNSKNLQEHLKNVHNLDEESKYNCDKCDKSFRLSRSLDIHLATHSNETPYLCDICGKSFKHGSNLSSHKKSHADSKATHRHACDLCPKSFPSKFHLSEHKNVHLNLTPYPCGICGKKFHRRIQLRQHRIIHSQSSYECPQCGVAFNRRGNMTQHMKRHMKELKFTCKVCKESFQTLSEVVQHRRQHTEQELTNFTKEPPGPSGSQPDTKFQCEICNKQLSNRRTLDYHVRSYHTQERPYHCQYCTESFVSREGCLVHERHHTGEKPYSCSECEMRFRCSSNLAQHLKTHRDDRPWACSHCPKSFKRKGILAVHMRTHTGEKPFCCDMCGRRFAQKNDMLKHQQTHTAAKQTFVCGDCSWSFHTRKELNKHRRAHHINSRVESNLNCISVLPSHSQVPCC</sequence>